<evidence type="ECO:0000256" key="1">
    <source>
        <dbReference type="SAM" id="Phobius"/>
    </source>
</evidence>
<gene>
    <name evidence="2" type="ORF">GSPATT00024267001</name>
</gene>
<dbReference type="Proteomes" id="UP000000600">
    <property type="component" value="Unassembled WGS sequence"/>
</dbReference>
<keyword evidence="1" id="KW-0812">Transmembrane</keyword>
<dbReference type="AlphaFoldDB" id="A0E8C2"/>
<evidence type="ECO:0000313" key="2">
    <source>
        <dbReference type="EMBL" id="CAK91539.1"/>
    </source>
</evidence>
<sequence>MIQYLNKCLNETKVQAPAQMPGISTLKNQTFTRYTSPVPLQEDVIIQIKLVEKFSQLKCYILAESKQHFLDLKCYNIKQIQFLRICITPQINITIYLFIILVLLKHQYNFQIFYIKQSKNA</sequence>
<accession>A0E8C2</accession>
<dbReference type="RefSeq" id="XP_001458936.1">
    <property type="nucleotide sequence ID" value="XM_001458899.1"/>
</dbReference>
<evidence type="ECO:0008006" key="4">
    <source>
        <dbReference type="Google" id="ProtNLM"/>
    </source>
</evidence>
<keyword evidence="1" id="KW-1133">Transmembrane helix</keyword>
<dbReference type="EMBL" id="CT868663">
    <property type="protein sequence ID" value="CAK91539.1"/>
    <property type="molecule type" value="Genomic_DNA"/>
</dbReference>
<protein>
    <recommendedName>
        <fullName evidence="4">Transmembrane protein</fullName>
    </recommendedName>
</protein>
<proteinExistence type="predicted"/>
<keyword evidence="3" id="KW-1185">Reference proteome</keyword>
<keyword evidence="1" id="KW-0472">Membrane</keyword>
<organism evidence="2 3">
    <name type="scientific">Paramecium tetraurelia</name>
    <dbReference type="NCBI Taxonomy" id="5888"/>
    <lineage>
        <taxon>Eukaryota</taxon>
        <taxon>Sar</taxon>
        <taxon>Alveolata</taxon>
        <taxon>Ciliophora</taxon>
        <taxon>Intramacronucleata</taxon>
        <taxon>Oligohymenophorea</taxon>
        <taxon>Peniculida</taxon>
        <taxon>Parameciidae</taxon>
        <taxon>Paramecium</taxon>
    </lineage>
</organism>
<dbReference type="KEGG" id="ptm:GSPATT00024267001"/>
<dbReference type="HOGENOM" id="CLU_2042624_0_0_1"/>
<name>A0E8C2_PARTE</name>
<dbReference type="GeneID" id="5044721"/>
<evidence type="ECO:0000313" key="3">
    <source>
        <dbReference type="Proteomes" id="UP000000600"/>
    </source>
</evidence>
<dbReference type="OrthoDB" id="49058at2759"/>
<dbReference type="InParanoid" id="A0E8C2"/>
<feature type="transmembrane region" description="Helical" evidence="1">
    <location>
        <begin position="82"/>
        <end position="104"/>
    </location>
</feature>
<reference evidence="2 3" key="1">
    <citation type="journal article" date="2006" name="Nature">
        <title>Global trends of whole-genome duplications revealed by the ciliate Paramecium tetraurelia.</title>
        <authorList>
            <consortium name="Genoscope"/>
            <person name="Aury J.-M."/>
            <person name="Jaillon O."/>
            <person name="Duret L."/>
            <person name="Noel B."/>
            <person name="Jubin C."/>
            <person name="Porcel B.M."/>
            <person name="Segurens B."/>
            <person name="Daubin V."/>
            <person name="Anthouard V."/>
            <person name="Aiach N."/>
            <person name="Arnaiz O."/>
            <person name="Billaut A."/>
            <person name="Beisson J."/>
            <person name="Blanc I."/>
            <person name="Bouhouche K."/>
            <person name="Camara F."/>
            <person name="Duharcourt S."/>
            <person name="Guigo R."/>
            <person name="Gogendeau D."/>
            <person name="Katinka M."/>
            <person name="Keller A.-M."/>
            <person name="Kissmehl R."/>
            <person name="Klotz C."/>
            <person name="Koll F."/>
            <person name="Le Moue A."/>
            <person name="Lepere C."/>
            <person name="Malinsky S."/>
            <person name="Nowacki M."/>
            <person name="Nowak J.K."/>
            <person name="Plattner H."/>
            <person name="Poulain J."/>
            <person name="Ruiz F."/>
            <person name="Serrano V."/>
            <person name="Zagulski M."/>
            <person name="Dessen P."/>
            <person name="Betermier M."/>
            <person name="Weissenbach J."/>
            <person name="Scarpelli C."/>
            <person name="Schachter V."/>
            <person name="Sperling L."/>
            <person name="Meyer E."/>
            <person name="Cohen J."/>
            <person name="Wincker P."/>
        </authorList>
    </citation>
    <scope>NUCLEOTIDE SEQUENCE [LARGE SCALE GENOMIC DNA]</scope>
    <source>
        <strain evidence="2 3">Stock d4-2</strain>
    </source>
</reference>